<gene>
    <name evidence="2" type="ORF">ALC56_03121</name>
</gene>
<name>A0A151K017_9HYME</name>
<evidence type="ECO:0000256" key="1">
    <source>
        <dbReference type="ARBA" id="ARBA00004123"/>
    </source>
</evidence>
<dbReference type="EMBL" id="KQ981354">
    <property type="protein sequence ID" value="KYN42462.1"/>
    <property type="molecule type" value="Genomic_DNA"/>
</dbReference>
<evidence type="ECO:0000313" key="2">
    <source>
        <dbReference type="EMBL" id="KYN42462.1"/>
    </source>
</evidence>
<dbReference type="SUPFAM" id="SSF46689">
    <property type="entry name" value="Homeodomain-like"/>
    <property type="match status" value="1"/>
</dbReference>
<sequence length="138" mass="16191">MAGNFDIVYHGGIIGMWECRIDMRDIACRISCSETNVHKWIKRWQEDRTIGLKDKWEHNCRLRLTNIEKNAALIARVDSNPFLLVSHSVNQLNLQISNWIAQRRLYKANCYRAAHKIPLTRQHCDNRFCVASIKCCFT</sequence>
<proteinExistence type="predicted"/>
<dbReference type="Proteomes" id="UP000078541">
    <property type="component" value="Unassembled WGS sequence"/>
</dbReference>
<organism evidence="2 3">
    <name type="scientific">Trachymyrmex septentrionalis</name>
    <dbReference type="NCBI Taxonomy" id="34720"/>
    <lineage>
        <taxon>Eukaryota</taxon>
        <taxon>Metazoa</taxon>
        <taxon>Ecdysozoa</taxon>
        <taxon>Arthropoda</taxon>
        <taxon>Hexapoda</taxon>
        <taxon>Insecta</taxon>
        <taxon>Pterygota</taxon>
        <taxon>Neoptera</taxon>
        <taxon>Endopterygota</taxon>
        <taxon>Hymenoptera</taxon>
        <taxon>Apocrita</taxon>
        <taxon>Aculeata</taxon>
        <taxon>Formicoidea</taxon>
        <taxon>Formicidae</taxon>
        <taxon>Myrmicinae</taxon>
        <taxon>Trachymyrmex</taxon>
    </lineage>
</organism>
<dbReference type="InterPro" id="IPR009057">
    <property type="entry name" value="Homeodomain-like_sf"/>
</dbReference>
<reference evidence="2 3" key="1">
    <citation type="submission" date="2016-03" db="EMBL/GenBank/DDBJ databases">
        <title>Trachymyrmex septentrionalis WGS genome.</title>
        <authorList>
            <person name="Nygaard S."/>
            <person name="Hu H."/>
            <person name="Boomsma J."/>
            <person name="Zhang G."/>
        </authorList>
    </citation>
    <scope>NUCLEOTIDE SEQUENCE [LARGE SCALE GENOMIC DNA]</scope>
    <source>
        <strain evidence="2">Tsep2-gDNA-1</strain>
        <tissue evidence="2">Whole body</tissue>
    </source>
</reference>
<dbReference type="AlphaFoldDB" id="A0A151K017"/>
<evidence type="ECO:0000313" key="3">
    <source>
        <dbReference type="Proteomes" id="UP000078541"/>
    </source>
</evidence>
<protein>
    <submittedName>
        <fullName evidence="2">Uncharacterized protein</fullName>
    </submittedName>
</protein>
<comment type="subcellular location">
    <subcellularLocation>
        <location evidence="1">Nucleus</location>
    </subcellularLocation>
</comment>
<keyword evidence="3" id="KW-1185">Reference proteome</keyword>
<accession>A0A151K017</accession>
<dbReference type="GO" id="GO:0005634">
    <property type="term" value="C:nucleus"/>
    <property type="evidence" value="ECO:0007669"/>
    <property type="project" value="UniProtKB-SubCell"/>
</dbReference>